<feature type="compositionally biased region" description="Low complexity" evidence="1">
    <location>
        <begin position="202"/>
        <end position="215"/>
    </location>
</feature>
<dbReference type="EMBL" id="CAJNOJ010000008">
    <property type="protein sequence ID" value="CAF0768825.1"/>
    <property type="molecule type" value="Genomic_DNA"/>
</dbReference>
<feature type="region of interest" description="Disordered" evidence="1">
    <location>
        <begin position="28"/>
        <end position="89"/>
    </location>
</feature>
<feature type="compositionally biased region" description="Basic residues" evidence="1">
    <location>
        <begin position="70"/>
        <end position="88"/>
    </location>
</feature>
<dbReference type="OrthoDB" id="14321at2759"/>
<sequence length="788" mass="89150">MSRRKRKYQSPSPPIKSQIARRLEKIRTGRTNLWDDDDDDDEQSIAKSNRRSHIELSDSDEDGPSTSSQRHSRSSKLRKRTSRHHRHRESATCLICSVLSQLSSYNCCSTHLAVLKNLSHGLPEQLVLVPMTNDIAQHYLHRQSRRRSSTTRKHSDGELTKQKLLNKATMTPNRSNAQPPIRTTPKSVTRSSQVDMSPVEMTNTTVSSSTSPRTTKNVRRVKRATIFDENTREPSPIQTITIDDTEQNDPSIYSREHHNPTDPWTEITEETDAALKQVLNEVEFISDTPLEFTPATARRTNAETMAARLPKIPLKQGRFRNGRPVDNCTTTTTTDGPSEYRPSTAVQTTLSPVQSRSPCQVLSQSKDNIDNSDIYTQDEVHQNHNTSIAAQANEDLPSTSNGNCDMEVDMDRSNNNASIVSTTTKDKGTPSRLSVRFNPDGSRVKISKPPLPTNRQSSSSINFLRRSSTDNKKKSQSTNQIIMIRPACFCFNTETAVSNAFQNDQYAVSSSANDIQQRALTEFDRMVEQLRSHDVHVDVVEDTSIPIKPDAIFPNNWFSTHSEGTIVLYPMLAANRRLERRDDLIRTLAQRYNVTAIIDFSVLEYRNQFLEGTGSLVLDRINKIVYAVRSPRTHDAVVEQFTKLLDYQKPAIIFDSVDHNQKPIYHTNVMMAIGTHVAIICLQSIKDETKRKSIVQSLEQNGTRKVIDITFEQMNQFAGNMLEIRNNQGDYLLVMSKSAHNCLTDRQRRSIEETNTKLVYFDVSTIEQCGGGSVRCMIAENFLTQTVS</sequence>
<feature type="compositionally biased region" description="Low complexity" evidence="1">
    <location>
        <begin position="457"/>
        <end position="466"/>
    </location>
</feature>
<reference evidence="2" key="1">
    <citation type="submission" date="2021-02" db="EMBL/GenBank/DDBJ databases">
        <authorList>
            <person name="Nowell W R."/>
        </authorList>
    </citation>
    <scope>NUCLEOTIDE SEQUENCE</scope>
</reference>
<dbReference type="PANTHER" id="PTHR43224">
    <property type="entry name" value="AMIDINOTRANSFERASE"/>
    <property type="match status" value="1"/>
</dbReference>
<dbReference type="PANTHER" id="PTHR43224:SF1">
    <property type="entry name" value="AMIDINOTRANSFERASE"/>
    <property type="match status" value="1"/>
</dbReference>
<dbReference type="Gene3D" id="3.75.10.10">
    <property type="entry name" value="L-arginine/glycine Amidinotransferase, Chain A"/>
    <property type="match status" value="1"/>
</dbReference>
<feature type="compositionally biased region" description="Polar residues" evidence="1">
    <location>
        <begin position="344"/>
        <end position="358"/>
    </location>
</feature>
<proteinExistence type="predicted"/>
<comment type="caution">
    <text evidence="2">The sequence shown here is derived from an EMBL/GenBank/DDBJ whole genome shotgun (WGS) entry which is preliminary data.</text>
</comment>
<accession>A0A813QMU7</accession>
<feature type="compositionally biased region" description="Polar residues" evidence="1">
    <location>
        <begin position="168"/>
        <end position="178"/>
    </location>
</feature>
<dbReference type="InterPro" id="IPR014541">
    <property type="entry name" value="Amdntrnsf_FN0238"/>
</dbReference>
<feature type="region of interest" description="Disordered" evidence="1">
    <location>
        <begin position="141"/>
        <end position="216"/>
    </location>
</feature>
<dbReference type="NCBIfam" id="NF046062">
    <property type="entry name" value="citrull_CtlX"/>
    <property type="match status" value="1"/>
</dbReference>
<dbReference type="Proteomes" id="UP000663852">
    <property type="component" value="Unassembled WGS sequence"/>
</dbReference>
<gene>
    <name evidence="2" type="ORF">EDS130_LOCUS3189</name>
</gene>
<feature type="compositionally biased region" description="Acidic residues" evidence="1">
    <location>
        <begin position="34"/>
        <end position="43"/>
    </location>
</feature>
<feature type="compositionally biased region" description="Polar residues" evidence="1">
    <location>
        <begin position="390"/>
        <end position="403"/>
    </location>
</feature>
<name>A0A813QMU7_ADIRI</name>
<protein>
    <recommendedName>
        <fullName evidence="4">Amidinotransferase</fullName>
    </recommendedName>
</protein>
<evidence type="ECO:0000313" key="3">
    <source>
        <dbReference type="Proteomes" id="UP000663852"/>
    </source>
</evidence>
<dbReference type="AlphaFoldDB" id="A0A813QMU7"/>
<evidence type="ECO:0000313" key="2">
    <source>
        <dbReference type="EMBL" id="CAF0768825.1"/>
    </source>
</evidence>
<feature type="compositionally biased region" description="Polar residues" evidence="1">
    <location>
        <begin position="184"/>
        <end position="195"/>
    </location>
</feature>
<organism evidence="2 3">
    <name type="scientific">Adineta ricciae</name>
    <name type="common">Rotifer</name>
    <dbReference type="NCBI Taxonomy" id="249248"/>
    <lineage>
        <taxon>Eukaryota</taxon>
        <taxon>Metazoa</taxon>
        <taxon>Spiralia</taxon>
        <taxon>Gnathifera</taxon>
        <taxon>Rotifera</taxon>
        <taxon>Eurotatoria</taxon>
        <taxon>Bdelloidea</taxon>
        <taxon>Adinetida</taxon>
        <taxon>Adinetidae</taxon>
        <taxon>Adineta</taxon>
    </lineage>
</organism>
<evidence type="ECO:0000256" key="1">
    <source>
        <dbReference type="SAM" id="MobiDB-lite"/>
    </source>
</evidence>
<feature type="compositionally biased region" description="Polar residues" evidence="1">
    <location>
        <begin position="413"/>
        <end position="423"/>
    </location>
</feature>
<feature type="region of interest" description="Disordered" evidence="1">
    <location>
        <begin position="390"/>
        <end position="478"/>
    </location>
</feature>
<evidence type="ECO:0008006" key="4">
    <source>
        <dbReference type="Google" id="ProtNLM"/>
    </source>
</evidence>
<dbReference type="Pfam" id="PF19420">
    <property type="entry name" value="DDAH_eukar"/>
    <property type="match status" value="1"/>
</dbReference>
<feature type="region of interest" description="Disordered" evidence="1">
    <location>
        <begin position="317"/>
        <end position="358"/>
    </location>
</feature>
<feature type="compositionally biased region" description="Basic residues" evidence="1">
    <location>
        <begin position="141"/>
        <end position="152"/>
    </location>
</feature>
<dbReference type="SUPFAM" id="SSF55909">
    <property type="entry name" value="Pentein"/>
    <property type="match status" value="1"/>
</dbReference>